<evidence type="ECO:0000256" key="1">
    <source>
        <dbReference type="ARBA" id="ARBA00022801"/>
    </source>
</evidence>
<protein>
    <recommendedName>
        <fullName evidence="3">Alpha/beta hydrolase fold-3 domain-containing protein</fullName>
    </recommendedName>
</protein>
<feature type="region of interest" description="Disordered" evidence="2">
    <location>
        <begin position="71"/>
        <end position="98"/>
    </location>
</feature>
<keyword evidence="5" id="KW-1185">Reference proteome</keyword>
<comment type="caution">
    <text evidence="4">The sequence shown here is derived from an EMBL/GenBank/DDBJ whole genome shotgun (WGS) entry which is preliminary data.</text>
</comment>
<dbReference type="InterPro" id="IPR029058">
    <property type="entry name" value="AB_hydrolase_fold"/>
</dbReference>
<sequence length="475" mass="50807">MSWPSRLRPCWIELLWPAPPGAVQKANGRREAHRSRRRRRVYLCRDLRLLPGQVRGAGDRGLLEGCLHAGREAQGKGPAPRHGVGPAGRRRPGAEKRQATVTIEVPQGSSLRVDGAAAARLGPLVLQAFYGAADHIWRPGREAERVFLTSAGREVTAEVRDLLPSGAVLADDTSFGDPASGREKTLVVCALLAFEGQYSIDANEGSGAPPGDDELGLPDGFNVPPARPSHQILRPDADPRLDKSLFVRYDPPACLKTGAIVVVLPGGNYDESDIHGGEGQPIAIWLTTLGITAVVLQYRCVSQGHFWPSQLEDWTACARAVARQAAAWGCDPARVGALGFSAGGHLAGYAALRGEAGARPGLQILIYPAVDTLTPRSGFMSPWRADQGYPPVEASLHLAAAAGAPPAFLAGIVGDECCPAAENTDLYAEALGRVGVPCEHVRHDDPDEEHGCGLKEWWSKPCEDWLRHRGWACAV</sequence>
<gene>
    <name evidence="4" type="ORF">PCOR1329_LOCUS5602</name>
</gene>
<feature type="domain" description="Alpha/beta hydrolase fold-3" evidence="3">
    <location>
        <begin position="288"/>
        <end position="444"/>
    </location>
</feature>
<evidence type="ECO:0000313" key="5">
    <source>
        <dbReference type="Proteomes" id="UP001189429"/>
    </source>
</evidence>
<name>A0ABN9PZS5_9DINO</name>
<dbReference type="Gene3D" id="3.40.50.1820">
    <property type="entry name" value="alpha/beta hydrolase"/>
    <property type="match status" value="1"/>
</dbReference>
<dbReference type="EMBL" id="CAUYUJ010001481">
    <property type="protein sequence ID" value="CAK0796150.1"/>
    <property type="molecule type" value="Genomic_DNA"/>
</dbReference>
<organism evidence="4 5">
    <name type="scientific">Prorocentrum cordatum</name>
    <dbReference type="NCBI Taxonomy" id="2364126"/>
    <lineage>
        <taxon>Eukaryota</taxon>
        <taxon>Sar</taxon>
        <taxon>Alveolata</taxon>
        <taxon>Dinophyceae</taxon>
        <taxon>Prorocentrales</taxon>
        <taxon>Prorocentraceae</taxon>
        <taxon>Prorocentrum</taxon>
    </lineage>
</organism>
<dbReference type="PANTHER" id="PTHR48081:SF6">
    <property type="entry name" value="PEPTIDASE S9 PROLYL OLIGOPEPTIDASE CATALYTIC DOMAIN-CONTAINING PROTEIN"/>
    <property type="match status" value="1"/>
</dbReference>
<dbReference type="Proteomes" id="UP001189429">
    <property type="component" value="Unassembled WGS sequence"/>
</dbReference>
<evidence type="ECO:0000313" key="4">
    <source>
        <dbReference type="EMBL" id="CAK0796150.1"/>
    </source>
</evidence>
<dbReference type="InterPro" id="IPR050300">
    <property type="entry name" value="GDXG_lipolytic_enzyme"/>
</dbReference>
<proteinExistence type="predicted"/>
<dbReference type="Pfam" id="PF07859">
    <property type="entry name" value="Abhydrolase_3"/>
    <property type="match status" value="1"/>
</dbReference>
<keyword evidence="1" id="KW-0378">Hydrolase</keyword>
<evidence type="ECO:0000259" key="3">
    <source>
        <dbReference type="Pfam" id="PF07859"/>
    </source>
</evidence>
<reference evidence="4" key="1">
    <citation type="submission" date="2023-10" db="EMBL/GenBank/DDBJ databases">
        <authorList>
            <person name="Chen Y."/>
            <person name="Shah S."/>
            <person name="Dougan E. K."/>
            <person name="Thang M."/>
            <person name="Chan C."/>
        </authorList>
    </citation>
    <scope>NUCLEOTIDE SEQUENCE [LARGE SCALE GENOMIC DNA]</scope>
</reference>
<dbReference type="PANTHER" id="PTHR48081">
    <property type="entry name" value="AB HYDROLASE SUPERFAMILY PROTEIN C4A8.06C"/>
    <property type="match status" value="1"/>
</dbReference>
<dbReference type="SUPFAM" id="SSF53474">
    <property type="entry name" value="alpha/beta-Hydrolases"/>
    <property type="match status" value="1"/>
</dbReference>
<feature type="region of interest" description="Disordered" evidence="2">
    <location>
        <begin position="202"/>
        <end position="221"/>
    </location>
</feature>
<accession>A0ABN9PZS5</accession>
<evidence type="ECO:0000256" key="2">
    <source>
        <dbReference type="SAM" id="MobiDB-lite"/>
    </source>
</evidence>
<dbReference type="InterPro" id="IPR013094">
    <property type="entry name" value="AB_hydrolase_3"/>
</dbReference>